<comment type="catalytic activity">
    <reaction evidence="3">
        <text>L-methionine sulfoximine + acetyl-CoA = N-acetyl-L-methionine sulfoximine + CoA + H(+)</text>
        <dbReference type="Rhea" id="RHEA:47660"/>
        <dbReference type="ChEBI" id="CHEBI:15378"/>
        <dbReference type="ChEBI" id="CHEBI:57287"/>
        <dbReference type="ChEBI" id="CHEBI:57288"/>
        <dbReference type="ChEBI" id="CHEBI:87826"/>
        <dbReference type="ChEBI" id="CHEBI:87827"/>
    </reaction>
</comment>
<dbReference type="FunFam" id="3.40.630.30:FF:000026">
    <property type="entry name" value="Phosphinothricin acetyltransferase"/>
    <property type="match status" value="1"/>
</dbReference>
<reference evidence="6 7" key="1">
    <citation type="submission" date="2017-06" db="EMBL/GenBank/DDBJ databases">
        <authorList>
            <person name="Kim H.J."/>
            <person name="Triplett B.A."/>
        </authorList>
    </citation>
    <scope>NUCLEOTIDE SEQUENCE [LARGE SCALE GENOMIC DNA]</scope>
    <source>
        <strain evidence="6 7">B29T1</strain>
    </source>
</reference>
<keyword evidence="1 6" id="KW-0808">Transferase</keyword>
<keyword evidence="7" id="KW-1185">Reference proteome</keyword>
<sequence length="173" mass="19251">MTMIIDEASLDDVPGILAIYNEVLLSSTAIYAEVPVDLANRIEWFEARRRHGFPVLVARDGHGIAGYASFGSFRSFPGYRYTVEHSIHIRADARAQGLGRRLMEALIPLARAMGMHAMIAGIDAANEGSIRFHERFGFERVATFPEVGRKFGRWLDLACMQLFLDPPGSGRPD</sequence>
<feature type="domain" description="N-acetyltransferase" evidence="5">
    <location>
        <begin position="3"/>
        <end position="165"/>
    </location>
</feature>
<dbReference type="CDD" id="cd04301">
    <property type="entry name" value="NAT_SF"/>
    <property type="match status" value="1"/>
</dbReference>
<protein>
    <submittedName>
        <fullName evidence="6">Phosphinothricin acetyltransferase</fullName>
    </submittedName>
</protein>
<dbReference type="PROSITE" id="PS51186">
    <property type="entry name" value="GNAT"/>
    <property type="match status" value="1"/>
</dbReference>
<accession>A0A212PZM4</accession>
<dbReference type="GO" id="GO:0016747">
    <property type="term" value="F:acyltransferase activity, transferring groups other than amino-acyl groups"/>
    <property type="evidence" value="ECO:0007669"/>
    <property type="project" value="InterPro"/>
</dbReference>
<dbReference type="InterPro" id="IPR000182">
    <property type="entry name" value="GNAT_dom"/>
</dbReference>
<evidence type="ECO:0000256" key="1">
    <source>
        <dbReference type="ARBA" id="ARBA00022679"/>
    </source>
</evidence>
<dbReference type="PANTHER" id="PTHR43072">
    <property type="entry name" value="N-ACETYLTRANSFERASE"/>
    <property type="match status" value="1"/>
</dbReference>
<dbReference type="EMBL" id="FYEH01000001">
    <property type="protein sequence ID" value="SNB52414.1"/>
    <property type="molecule type" value="Genomic_DNA"/>
</dbReference>
<name>A0A212PZM4_9PROT</name>
<evidence type="ECO:0000313" key="7">
    <source>
        <dbReference type="Proteomes" id="UP000197065"/>
    </source>
</evidence>
<dbReference type="InterPro" id="IPR016181">
    <property type="entry name" value="Acyl_CoA_acyltransferase"/>
</dbReference>
<evidence type="ECO:0000256" key="3">
    <source>
        <dbReference type="ARBA" id="ARBA00050603"/>
    </source>
</evidence>
<keyword evidence="2" id="KW-0012">Acyltransferase</keyword>
<dbReference type="RefSeq" id="WP_207761882.1">
    <property type="nucleotide sequence ID" value="NZ_FYEH01000001.1"/>
</dbReference>
<organism evidence="6 7">
    <name type="scientific">Arboricoccus pini</name>
    <dbReference type="NCBI Taxonomy" id="1963835"/>
    <lineage>
        <taxon>Bacteria</taxon>
        <taxon>Pseudomonadati</taxon>
        <taxon>Pseudomonadota</taxon>
        <taxon>Alphaproteobacteria</taxon>
        <taxon>Geminicoccales</taxon>
        <taxon>Geminicoccaceae</taxon>
        <taxon>Arboricoccus</taxon>
    </lineage>
</organism>
<evidence type="ECO:0000259" key="5">
    <source>
        <dbReference type="PROSITE" id="PS51186"/>
    </source>
</evidence>
<dbReference type="Pfam" id="PF00583">
    <property type="entry name" value="Acetyltransf_1"/>
    <property type="match status" value="1"/>
</dbReference>
<evidence type="ECO:0000256" key="4">
    <source>
        <dbReference type="ARBA" id="ARBA00051334"/>
    </source>
</evidence>
<dbReference type="SUPFAM" id="SSF55729">
    <property type="entry name" value="Acyl-CoA N-acyltransferases (Nat)"/>
    <property type="match status" value="1"/>
</dbReference>
<comment type="catalytic activity">
    <reaction evidence="4">
        <text>L-methionine sulfone + acetyl-CoA = N-acetyl-L-methionine sulfone + CoA + H(+)</text>
        <dbReference type="Rhea" id="RHEA:47656"/>
        <dbReference type="ChEBI" id="CHEBI:15378"/>
        <dbReference type="ChEBI" id="CHEBI:57287"/>
        <dbReference type="ChEBI" id="CHEBI:57288"/>
        <dbReference type="ChEBI" id="CHEBI:87824"/>
        <dbReference type="ChEBI" id="CHEBI:87825"/>
    </reaction>
</comment>
<evidence type="ECO:0000256" key="2">
    <source>
        <dbReference type="ARBA" id="ARBA00023315"/>
    </source>
</evidence>
<gene>
    <name evidence="6" type="ORF">SAMN07250955_101248</name>
</gene>
<dbReference type="Proteomes" id="UP000197065">
    <property type="component" value="Unassembled WGS sequence"/>
</dbReference>
<dbReference type="PANTHER" id="PTHR43072:SF23">
    <property type="entry name" value="UPF0039 PROTEIN C11D3.02C"/>
    <property type="match status" value="1"/>
</dbReference>
<evidence type="ECO:0000313" key="6">
    <source>
        <dbReference type="EMBL" id="SNB52414.1"/>
    </source>
</evidence>
<dbReference type="AlphaFoldDB" id="A0A212PZM4"/>
<dbReference type="Gene3D" id="3.40.630.30">
    <property type="match status" value="1"/>
</dbReference>
<proteinExistence type="predicted"/>